<reference evidence="2" key="1">
    <citation type="submission" date="2022-06" db="EMBL/GenBank/DDBJ databases">
        <authorList>
            <person name="Berger JAMES D."/>
            <person name="Berger JAMES D."/>
        </authorList>
    </citation>
    <scope>NUCLEOTIDE SEQUENCE [LARGE SCALE GENOMIC DNA]</scope>
</reference>
<evidence type="ECO:0000256" key="1">
    <source>
        <dbReference type="SAM" id="MobiDB-lite"/>
    </source>
</evidence>
<organism evidence="2 3">
    <name type="scientific">Trichobilharzia regenti</name>
    <name type="common">Nasal bird schistosome</name>
    <dbReference type="NCBI Taxonomy" id="157069"/>
    <lineage>
        <taxon>Eukaryota</taxon>
        <taxon>Metazoa</taxon>
        <taxon>Spiralia</taxon>
        <taxon>Lophotrochozoa</taxon>
        <taxon>Platyhelminthes</taxon>
        <taxon>Trematoda</taxon>
        <taxon>Digenea</taxon>
        <taxon>Strigeidida</taxon>
        <taxon>Schistosomatoidea</taxon>
        <taxon>Schistosomatidae</taxon>
        <taxon>Trichobilharzia</taxon>
    </lineage>
</organism>
<sequence length="196" mass="22492">MNNMSSVPVVLMNKLPRFREVAVQTVKLKHKKVAQSNSCISPSASDSSLLTSRLIEEKVKFSPDRDEFPPPSSVGRKRIHHHDDNKKPFQRIPSHGELSSPRQLFDEQNLLGDHCSSYYSNHQQKQQQHEQCLKEAKILSNQETSNPYKLFKRFLNNKRDYCEDSEETEITADTTAVFACLPTSLENTHKLKPTNL</sequence>
<dbReference type="Proteomes" id="UP000050795">
    <property type="component" value="Unassembled WGS sequence"/>
</dbReference>
<protein>
    <submittedName>
        <fullName evidence="3">Uncharacterized protein</fullName>
    </submittedName>
</protein>
<name>A0AA85JPY0_TRIRE</name>
<evidence type="ECO:0000313" key="2">
    <source>
        <dbReference type="Proteomes" id="UP000050795"/>
    </source>
</evidence>
<dbReference type="AlphaFoldDB" id="A0AA85JPY0"/>
<feature type="region of interest" description="Disordered" evidence="1">
    <location>
        <begin position="62"/>
        <end position="99"/>
    </location>
</feature>
<dbReference type="WBParaSite" id="TREG1_4570.1">
    <property type="protein sequence ID" value="TREG1_4570.1"/>
    <property type="gene ID" value="TREG1_4570"/>
</dbReference>
<accession>A0AA85JPY0</accession>
<reference evidence="3" key="2">
    <citation type="submission" date="2023-11" db="UniProtKB">
        <authorList>
            <consortium name="WormBaseParasite"/>
        </authorList>
    </citation>
    <scope>IDENTIFICATION</scope>
</reference>
<evidence type="ECO:0000313" key="3">
    <source>
        <dbReference type="WBParaSite" id="TREG1_4570.1"/>
    </source>
</evidence>
<keyword evidence="2" id="KW-1185">Reference proteome</keyword>
<proteinExistence type="predicted"/>